<evidence type="ECO:0000313" key="2">
    <source>
        <dbReference type="EMBL" id="CDJ56177.1"/>
    </source>
</evidence>
<keyword evidence="3" id="KW-1185">Reference proteome</keyword>
<evidence type="ECO:0000313" key="3">
    <source>
        <dbReference type="Proteomes" id="UP000030763"/>
    </source>
</evidence>
<name>U6LW56_EIMMA</name>
<proteinExistence type="predicted"/>
<dbReference type="EMBL" id="HG718819">
    <property type="protein sequence ID" value="CDJ56177.1"/>
    <property type="molecule type" value="Genomic_DNA"/>
</dbReference>
<protein>
    <submittedName>
        <fullName evidence="2">Uncharacterized protein</fullName>
    </submittedName>
</protein>
<accession>U6LW56</accession>
<feature type="region of interest" description="Disordered" evidence="1">
    <location>
        <begin position="16"/>
        <end position="52"/>
    </location>
</feature>
<reference evidence="2" key="2">
    <citation type="submission" date="2013-10" db="EMBL/GenBank/DDBJ databases">
        <authorList>
            <person name="Aslett M."/>
        </authorList>
    </citation>
    <scope>NUCLEOTIDE SEQUENCE [LARGE SCALE GENOMIC DNA]</scope>
    <source>
        <strain evidence="2">Weybridge</strain>
    </source>
</reference>
<evidence type="ECO:0000256" key="1">
    <source>
        <dbReference type="SAM" id="MobiDB-lite"/>
    </source>
</evidence>
<reference evidence="2" key="1">
    <citation type="submission" date="2013-10" db="EMBL/GenBank/DDBJ databases">
        <title>Genomic analysis of the causative agents of coccidiosis in chickens.</title>
        <authorList>
            <person name="Reid A.J."/>
            <person name="Blake D."/>
            <person name="Billington K."/>
            <person name="Browne H."/>
            <person name="Dunn M."/>
            <person name="Hung S."/>
            <person name="Kawahara F."/>
            <person name="Miranda-Saavedra D."/>
            <person name="Mourier T."/>
            <person name="Nagra H."/>
            <person name="Otto T.D."/>
            <person name="Rawlings N."/>
            <person name="Sanchez A."/>
            <person name="Sanders M."/>
            <person name="Subramaniam C."/>
            <person name="Tay Y."/>
            <person name="Dear P."/>
            <person name="Doerig C."/>
            <person name="Gruber A."/>
            <person name="Parkinson J."/>
            <person name="Shirley M."/>
            <person name="Wan K.L."/>
            <person name="Berriman M."/>
            <person name="Tomley F."/>
            <person name="Pain A."/>
        </authorList>
    </citation>
    <scope>NUCLEOTIDE SEQUENCE [LARGE SCALE GENOMIC DNA]</scope>
    <source>
        <strain evidence="2">Weybridge</strain>
    </source>
</reference>
<dbReference type="VEuPathDB" id="ToxoDB:EMWEY_00049830"/>
<dbReference type="GeneID" id="25338969"/>
<dbReference type="AlphaFoldDB" id="U6LW56"/>
<dbReference type="RefSeq" id="XP_013332827.1">
    <property type="nucleotide sequence ID" value="XM_013477373.1"/>
</dbReference>
<organism evidence="2 3">
    <name type="scientific">Eimeria maxima</name>
    <name type="common">Coccidian parasite</name>
    <dbReference type="NCBI Taxonomy" id="5804"/>
    <lineage>
        <taxon>Eukaryota</taxon>
        <taxon>Sar</taxon>
        <taxon>Alveolata</taxon>
        <taxon>Apicomplexa</taxon>
        <taxon>Conoidasida</taxon>
        <taxon>Coccidia</taxon>
        <taxon>Eucoccidiorida</taxon>
        <taxon>Eimeriorina</taxon>
        <taxon>Eimeriidae</taxon>
        <taxon>Eimeria</taxon>
    </lineage>
</organism>
<sequence>MGPPLLHFNLTVVTRAPATDGGPHQTAEEDGGGPQGGPQAAAAEDEEGAWGAPRTLVDVGEEMMSLQGPGIEEEGALGAHQGGPLGGAPEVVLGTMDEGEAEEVAEGEGIMSNKKNTTEVVIGGVALFLQR</sequence>
<dbReference type="Proteomes" id="UP000030763">
    <property type="component" value="Unassembled WGS sequence"/>
</dbReference>
<gene>
    <name evidence="2" type="ORF">EMWEY_00049830</name>
</gene>